<dbReference type="Gene3D" id="1.20.5.1030">
    <property type="entry name" value="Preprotein translocase secy subunit"/>
    <property type="match status" value="1"/>
</dbReference>
<dbReference type="GO" id="GO:0065002">
    <property type="term" value="P:intracellular protein transmembrane transport"/>
    <property type="evidence" value="ECO:0007669"/>
    <property type="project" value="UniProtKB-UniRule"/>
</dbReference>
<dbReference type="RefSeq" id="WP_073612307.1">
    <property type="nucleotide sequence ID" value="NZ_FRFE01000003.1"/>
</dbReference>
<evidence type="ECO:0000313" key="11">
    <source>
        <dbReference type="Proteomes" id="UP000184603"/>
    </source>
</evidence>
<evidence type="ECO:0000256" key="9">
    <source>
        <dbReference type="HAMAP-Rule" id="MF_00422"/>
    </source>
</evidence>
<protein>
    <recommendedName>
        <fullName evidence="9">Protein translocase subunit SecE</fullName>
    </recommendedName>
</protein>
<evidence type="ECO:0000256" key="6">
    <source>
        <dbReference type="ARBA" id="ARBA00022989"/>
    </source>
</evidence>
<comment type="subcellular location">
    <subcellularLocation>
        <location evidence="9">Cell membrane</location>
        <topology evidence="9">Single-pass membrane protein</topology>
    </subcellularLocation>
    <subcellularLocation>
        <location evidence="1">Membrane</location>
    </subcellularLocation>
</comment>
<dbReference type="GO" id="GO:0009306">
    <property type="term" value="P:protein secretion"/>
    <property type="evidence" value="ECO:0007669"/>
    <property type="project" value="UniProtKB-UniRule"/>
</dbReference>
<dbReference type="PANTHER" id="PTHR33910">
    <property type="entry name" value="PROTEIN TRANSLOCASE SUBUNIT SECE"/>
    <property type="match status" value="1"/>
</dbReference>
<keyword evidence="7 9" id="KW-0811">Translocation</keyword>
<dbReference type="InterPro" id="IPR005807">
    <property type="entry name" value="SecE_bac"/>
</dbReference>
<dbReference type="EMBL" id="FRFE01000003">
    <property type="protein sequence ID" value="SHO45018.1"/>
    <property type="molecule type" value="Genomic_DNA"/>
</dbReference>
<dbReference type="STRING" id="1121416.SAMN02745220_00963"/>
<accession>A0A1M7Y0L8</accession>
<sequence>MAGKAIKSKKGNVVEKEPSPFAPAQIKKFIEEVKVEFTKIVWPDKKMTLGLAGIVIVLTFVVSVYLGSVDLLLGKLVSSFLR</sequence>
<comment type="function">
    <text evidence="9">Essential subunit of the Sec protein translocation channel SecYEG. Clamps together the 2 halves of SecY. May contact the channel plug during translocation.</text>
</comment>
<dbReference type="GO" id="GO:0006605">
    <property type="term" value="P:protein targeting"/>
    <property type="evidence" value="ECO:0007669"/>
    <property type="project" value="UniProtKB-UniRule"/>
</dbReference>
<keyword evidence="6 9" id="KW-1133">Transmembrane helix</keyword>
<dbReference type="NCBIfam" id="TIGR00964">
    <property type="entry name" value="secE_bact"/>
    <property type="match status" value="1"/>
</dbReference>
<evidence type="ECO:0000256" key="5">
    <source>
        <dbReference type="ARBA" id="ARBA00022927"/>
    </source>
</evidence>
<keyword evidence="4 9" id="KW-0812">Transmembrane</keyword>
<keyword evidence="8 9" id="KW-0472">Membrane</keyword>
<dbReference type="HAMAP" id="MF_00422">
    <property type="entry name" value="SecE"/>
    <property type="match status" value="1"/>
</dbReference>
<keyword evidence="11" id="KW-1185">Reference proteome</keyword>
<dbReference type="GO" id="GO:0008320">
    <property type="term" value="F:protein transmembrane transporter activity"/>
    <property type="evidence" value="ECO:0007669"/>
    <property type="project" value="UniProtKB-UniRule"/>
</dbReference>
<evidence type="ECO:0000256" key="1">
    <source>
        <dbReference type="ARBA" id="ARBA00004370"/>
    </source>
</evidence>
<evidence type="ECO:0000256" key="7">
    <source>
        <dbReference type="ARBA" id="ARBA00023010"/>
    </source>
</evidence>
<reference evidence="10 11" key="1">
    <citation type="submission" date="2016-12" db="EMBL/GenBank/DDBJ databases">
        <authorList>
            <person name="Song W.-J."/>
            <person name="Kurnit D.M."/>
        </authorList>
    </citation>
    <scope>NUCLEOTIDE SEQUENCE [LARGE SCALE GENOMIC DNA]</scope>
    <source>
        <strain evidence="10 11">DSM 18488</strain>
    </source>
</reference>
<dbReference type="InterPro" id="IPR038379">
    <property type="entry name" value="SecE_sf"/>
</dbReference>
<keyword evidence="2 9" id="KW-0813">Transport</keyword>
<gene>
    <name evidence="9" type="primary">secE</name>
    <name evidence="10" type="ORF">SAMN02745220_00963</name>
</gene>
<evidence type="ECO:0000256" key="2">
    <source>
        <dbReference type="ARBA" id="ARBA00022448"/>
    </source>
</evidence>
<dbReference type="OrthoDB" id="9812738at2"/>
<dbReference type="Proteomes" id="UP000184603">
    <property type="component" value="Unassembled WGS sequence"/>
</dbReference>
<dbReference type="PANTHER" id="PTHR33910:SF1">
    <property type="entry name" value="PROTEIN TRANSLOCASE SUBUNIT SECE"/>
    <property type="match status" value="1"/>
</dbReference>
<comment type="subunit">
    <text evidence="9">Component of the Sec protein translocase complex. Heterotrimer consisting of SecY, SecE and SecG subunits. The heterotrimers can form oligomers, although 1 heterotrimer is thought to be able to translocate proteins. Interacts with the ribosome. Interacts with SecDF, and other proteins may be involved. Interacts with SecA.</text>
</comment>
<proteinExistence type="inferred from homology"/>
<dbReference type="AlphaFoldDB" id="A0A1M7Y0L8"/>
<comment type="similarity">
    <text evidence="9">Belongs to the SecE/SEC61-gamma family.</text>
</comment>
<organism evidence="10 11">
    <name type="scientific">Desulfopila aestuarii DSM 18488</name>
    <dbReference type="NCBI Taxonomy" id="1121416"/>
    <lineage>
        <taxon>Bacteria</taxon>
        <taxon>Pseudomonadati</taxon>
        <taxon>Thermodesulfobacteriota</taxon>
        <taxon>Desulfobulbia</taxon>
        <taxon>Desulfobulbales</taxon>
        <taxon>Desulfocapsaceae</taxon>
        <taxon>Desulfopila</taxon>
    </lineage>
</organism>
<evidence type="ECO:0000256" key="8">
    <source>
        <dbReference type="ARBA" id="ARBA00023136"/>
    </source>
</evidence>
<dbReference type="Pfam" id="PF00584">
    <property type="entry name" value="SecE"/>
    <property type="match status" value="1"/>
</dbReference>
<keyword evidence="3 9" id="KW-1003">Cell membrane</keyword>
<dbReference type="InterPro" id="IPR001901">
    <property type="entry name" value="Translocase_SecE/Sec61-g"/>
</dbReference>
<dbReference type="GO" id="GO:0005886">
    <property type="term" value="C:plasma membrane"/>
    <property type="evidence" value="ECO:0007669"/>
    <property type="project" value="UniProtKB-SubCell"/>
</dbReference>
<name>A0A1M7Y0L8_9BACT</name>
<evidence type="ECO:0000313" key="10">
    <source>
        <dbReference type="EMBL" id="SHO45018.1"/>
    </source>
</evidence>
<feature type="transmembrane region" description="Helical" evidence="9">
    <location>
        <begin position="49"/>
        <end position="73"/>
    </location>
</feature>
<evidence type="ECO:0000256" key="4">
    <source>
        <dbReference type="ARBA" id="ARBA00022692"/>
    </source>
</evidence>
<evidence type="ECO:0000256" key="3">
    <source>
        <dbReference type="ARBA" id="ARBA00022475"/>
    </source>
</evidence>
<dbReference type="GO" id="GO:0043952">
    <property type="term" value="P:protein transport by the Sec complex"/>
    <property type="evidence" value="ECO:0007669"/>
    <property type="project" value="UniProtKB-UniRule"/>
</dbReference>
<keyword evidence="5 9" id="KW-0653">Protein transport</keyword>